<feature type="domain" description="VPS13-like middle region" evidence="6">
    <location>
        <begin position="1065"/>
        <end position="1895"/>
    </location>
</feature>
<comment type="similarity">
    <text evidence="1">Belongs to the VPS13 family.</text>
</comment>
<dbReference type="GO" id="GO:0045053">
    <property type="term" value="P:protein retention in Golgi apparatus"/>
    <property type="evidence" value="ECO:0007669"/>
    <property type="project" value="TreeGrafter"/>
</dbReference>
<evidence type="ECO:0000259" key="5">
    <source>
        <dbReference type="Pfam" id="PF12624"/>
    </source>
</evidence>
<accession>A0A1Y1M0H6</accession>
<dbReference type="InterPro" id="IPR009543">
    <property type="entry name" value="VPS13_VAB"/>
</dbReference>
<evidence type="ECO:0000259" key="8">
    <source>
        <dbReference type="Pfam" id="PF25037"/>
    </source>
</evidence>
<reference evidence="9" key="1">
    <citation type="journal article" date="2016" name="Sci. Rep.">
        <title>Molecular characterization of firefly nuptial gifts: a multi-omics approach sheds light on postcopulatory sexual selection.</title>
        <authorList>
            <person name="Al-Wathiqui N."/>
            <person name="Fallon T.R."/>
            <person name="South A."/>
            <person name="Weng J.K."/>
            <person name="Lewis S.M."/>
        </authorList>
    </citation>
    <scope>NUCLEOTIDE SEQUENCE</scope>
</reference>
<evidence type="ECO:0000259" key="7">
    <source>
        <dbReference type="Pfam" id="PF25036"/>
    </source>
</evidence>
<evidence type="ECO:0000256" key="4">
    <source>
        <dbReference type="SAM" id="MobiDB-lite"/>
    </source>
</evidence>
<feature type="domain" description="Chorein N-terminal" evidence="5">
    <location>
        <begin position="2"/>
        <end position="801"/>
    </location>
</feature>
<organism evidence="9">
    <name type="scientific">Photinus pyralis</name>
    <name type="common">Common eastern firefly</name>
    <name type="synonym">Lampyris pyralis</name>
    <dbReference type="NCBI Taxonomy" id="7054"/>
    <lineage>
        <taxon>Eukaryota</taxon>
        <taxon>Metazoa</taxon>
        <taxon>Ecdysozoa</taxon>
        <taxon>Arthropoda</taxon>
        <taxon>Hexapoda</taxon>
        <taxon>Insecta</taxon>
        <taxon>Pterygota</taxon>
        <taxon>Neoptera</taxon>
        <taxon>Endopterygota</taxon>
        <taxon>Coleoptera</taxon>
        <taxon>Polyphaga</taxon>
        <taxon>Elateriformia</taxon>
        <taxon>Elateroidea</taxon>
        <taxon>Lampyridae</taxon>
        <taxon>Lampyrinae</taxon>
        <taxon>Photinus</taxon>
    </lineage>
</organism>
<feature type="domain" description="Vacuolar protein sorting-associated protein 13 VPS13 adaptor binding" evidence="7">
    <location>
        <begin position="2002"/>
        <end position="2506"/>
    </location>
</feature>
<dbReference type="Pfam" id="PF25037">
    <property type="entry name" value="VPS13_C"/>
    <property type="match status" value="1"/>
</dbReference>
<dbReference type="Pfam" id="PF25033">
    <property type="entry name" value="VPS13_M"/>
    <property type="match status" value="1"/>
</dbReference>
<dbReference type="PANTHER" id="PTHR16166:SF93">
    <property type="entry name" value="INTERMEMBRANE LIPID TRANSFER PROTEIN VPS13"/>
    <property type="match status" value="1"/>
</dbReference>
<evidence type="ECO:0008006" key="10">
    <source>
        <dbReference type="Google" id="ProtNLM"/>
    </source>
</evidence>
<dbReference type="PANTHER" id="PTHR16166">
    <property type="entry name" value="VACUOLAR PROTEIN SORTING-ASSOCIATED PROTEIN VPS13"/>
    <property type="match status" value="1"/>
</dbReference>
<dbReference type="InterPro" id="IPR056747">
    <property type="entry name" value="VPS13-like_M"/>
</dbReference>
<keyword evidence="2" id="KW-0813">Transport</keyword>
<evidence type="ECO:0000256" key="1">
    <source>
        <dbReference type="ARBA" id="ARBA00006545"/>
    </source>
</evidence>
<dbReference type="InterPro" id="IPR026854">
    <property type="entry name" value="VPS13_N"/>
</dbReference>
<feature type="region of interest" description="Disordered" evidence="4">
    <location>
        <begin position="99"/>
        <end position="136"/>
    </location>
</feature>
<protein>
    <recommendedName>
        <fullName evidence="10">Vacuolar protein sorting-associated protein 13</fullName>
    </recommendedName>
</protein>
<dbReference type="Pfam" id="PF25036">
    <property type="entry name" value="VPS13_VAB"/>
    <property type="match status" value="1"/>
</dbReference>
<keyword evidence="3" id="KW-0445">Lipid transport</keyword>
<dbReference type="GO" id="GO:0006623">
    <property type="term" value="P:protein targeting to vacuole"/>
    <property type="evidence" value="ECO:0007669"/>
    <property type="project" value="TreeGrafter"/>
</dbReference>
<dbReference type="EMBL" id="GEZM01043725">
    <property type="protein sequence ID" value="JAV78881.1"/>
    <property type="molecule type" value="Transcribed_RNA"/>
</dbReference>
<evidence type="ECO:0000256" key="3">
    <source>
        <dbReference type="ARBA" id="ARBA00023055"/>
    </source>
</evidence>
<name>A0A1Y1M0H6_PHOPY</name>
<sequence>MVFESVVTDVLNRVLGSYIENLDSKQLNLGIWGGDVVLKDLVLKPSALDDLNLPVQIVYGRLSQLVLKIPWKNLYTSAVEAKVEGLYLLVVPNQQVKYDQEKDRTERKKNKEKELQKIEDAKKKEAEKDKPKPDDSFTEKLTMQIIKNVQVKIENIHLRYEDKVTHVNHPFAMGVTLSNLSLETTDDTWTPTIVQETVLKFFKVLNLEGLSIYWNCGSSMYQHLPLVELLSKFRSEIGMKSNLPPNYQYILGPVYASARLRLNPKPDCDTPQFTIPKVHLNLEMEKLHLGINRSQYRDIIALADSMDRMTKGVPYRKYRPELTSYKSHYKEWWLFAYNAVLDDVRRRRRNWSWEHMKAHRLMCENYAKLYQQKLTQKKLSSEAQVHLQKYEEELDIFNIVVTRQKIEVEVARLGKLNAQKEKKSWFSSWWGGGSEGDKSTNSDDIVKKLEEAMTPDEKVRLYQAIGYQENSTPLEFPEAYIDNSCTFILRLLEIQVEDDSLASRVLSIELTSVKCRVETRAAASALKVAVAVDALSILGVEQDELIPKMVSSVVQPGESGHLLDVLFETNPLDKLCDQRLHVKAKPIQIVYDAMSINNTVSVFSAPQSSALEQLSVAAGNGLNNFKEMSAVGLQHAIEQHNVIDLKIDLCAPYILLPYGGKYTGVENLLVANLGHIRIASLERSDTNVSELHAKGQGGERILEEMITQSYDRFELNFTELQILLVQGDEDWLKLISSTTLTPSHLLCPLNLSLTFHKCLIIDDPRLPLAKIRCHLPSITLHISDVRLILLLNLVTSIPFPEENIPENKPLMRSSRSHTSSQSLIKYLDLDEKLAVKPSAVFTPPEIKDLKGDLIQMTSLDAQFIMETLQLVVNHQEDAASPNEEILNLKICQLEAGYVQQTFNKDIVLKLGSINCGQMRHSTTIPIVNTPLEGEKGSYLIKVNFIQVNKLSPEFHTKHQSCESRLILNFTKLNVTLHQEGLLALLKFGTDLQTQIEDVTSNAKGESYEEVGKIRRLSSVAESFVSDLKASKTATNLLNVVKKKKSTVIETIQFKLNANLEELSLFFATDKSNICSTAINRIFAEVIVKESYTQIIARLGLIAVTDLNEESIHSQILTVTGEEVANLQVVMYNSEHKSPDNIDMSVQLSLGCLRFVFLNWFLSNMLNFVNNFQTAKQAIIDASQTAAEAASNNVQNAYKNSTRISLSINLQAPVIIIPVDSKSNKALLIDLGYLTILNKFNTLNVVGDHGENAVLDEMKLKLTNLTIASVILNTAGDIAEKIALLDPVTFTLSIKRNLSSAWYKSIPDIDLSGKINSITVLLAQTDFKMIMSILDGNLSEGDKQDALPPEPKQDASITRKLGEIELTVANKELESDLKVHTTIKFTLTMESFIINLFFKGSQKVGTNLSPTHDPKDALARFSLEVLSIKGRILSDNSIATSILLVNCLLDDTRKGREGKLTRLMERKADLVYVDQPSSSMSTESLEPVRSMIDITVQMKANDMFVDVRIFSFTIIISCEYLLKVAEFFTNSLAKDEKQITKPTNGKHSAIAKPAEVKKEFVGKKKESTDSTITLNLRIEKPDIILVEHMETIDANALILNNEILMKVRLYGESKVINGSISDIHLYTCCYNPSKRAETRKSVLLPVSISIAGSTPEGQGLHIEVCVTNICICVSPSTIELLSRAAASLSSGDVSQSESEVELVDHSDAWNAQKFREEDCWFLKAEIGEDVLEVLDNGTPESPRQKLSELCIVSIPSVVITIEAGVGNKTLPMLLLNSSFQGNVHDWSSQLYIDASLTLQMSYYNSMLAVWESLIEPVQVVHENKTVYEPWALRLEVMMNERDDVPISISEEVEEDEECIQLQPAAMTIDVSSTSNLELTVTKTSIDVLNNLAKAFSSAMMREPIKGSEITAPYVVKNESGLRVQLHLQNGAFKMYGRNDDLAEVVLEIGASVPLQLTASLEMAKDLQLTGSLKIENRCLNVEILDLLDCRLELPVVRSDKRYFLLKHRGENNDSWGLVSAVTIDEGVTTVTLRSILQVHNHFHVNVDVYYMTARGNELECISSVEPGSFINIPLNAVYTPTNELFFSVPDFSVTNTPFIWKDLKLNVSITKIMHCMPTNEKTNAEPFIIKVIGETQQIYHENTNRHTMASTCYNIHLHPAVTFRNCLPIKIICSIQNLVEEKVVEPGESLHMPNVNPGCSRIIVRLPDYLDKEWSCQHDVPTQPPPFTVWQFESYDSACKTTLDLGMHSITKSGSTHMILYCPFWMLNKTGLTISYRPSGDNLNVLHHPATFKGPVLFSFNAKNFFGKKKASIRIDQGEWCDKFSLDVAGSSGFVACKLNNAIYQIGVHNQLTYNGLTKQVTFTPYYVIVNNAPFDVECQEFDRPADAWVSISGKSCIPFWPRSEREDKLLKLRVVGTREVSAPFLYTETHITLLKLHNKFGGVNVDIQITEGGVYINLYSYEPGMAPAVIVNHTKDIMCIWEKETVQLKRLSPGYMTLYAWENPSGPKVLVWDIGHKKEMEDDLRKDGVGEFSPSDNTQVYWVSFLDGLQRVLLFTLDKSVAENVQCAKQFEAIQQEINVLIHGLGLSLVNNVTRQEILYAGIASSGITWETCKMHTRRWKQLGNRESLAIESAYQSHLNHLQVSGTSSGHVVVDSNTEVDFETGFMFRPNKRRLRRSFQTGLWLQLKTSPLQLQLHAKINRLQIDNQMQDCIFPVVLAPVPPPKTVASDVQKPFAELSIVQRIIKYSQIRQFKYFKVLIQEFHVKVDLGFVNAVVELLQNDAYSETEEKEQFLQDKKLVDEPLLSLVASKSLQEQKNFYDLLHFSPLKVHVSFSLQAGGGSPQGTPNFINVLLQGLGVTLTDMQDVVFRLAYFERDYTFLTQKQLISEATTHYVGQAVKQLYVLVLGLDVLGNPYGLVLGITKGVEDLFYEPFQGAIQGPGEFAEGLVLGVRSLFGHTVGGAAGAVSRITGALGKGIAALTFDDEYQSKRRDQINKKPATVQEGIARGGKGLVMGIFDGVTGVFTKPISGAKEEGIEGFFKGIGKGAVGLVARPTAGVIDFASGSLDAVKRATELGEETNRLRHPRFIQADGLVQPYKLSDAVGHKLLMDLEKGKYAHTDIYCAHYIIVLKKEVLLITDKRIAYIVHNDIFGGWQVEWSYTLKEIKPPPMIVSKGVSISTNEQKKKKIFSFGSKDSGKIIIISDPELREEVCNKIDEQLRSLG</sequence>
<evidence type="ECO:0000313" key="9">
    <source>
        <dbReference type="EMBL" id="JAV78881.1"/>
    </source>
</evidence>
<dbReference type="Pfam" id="PF12624">
    <property type="entry name" value="VPS13_N"/>
    <property type="match status" value="1"/>
</dbReference>
<dbReference type="GO" id="GO:0006869">
    <property type="term" value="P:lipid transport"/>
    <property type="evidence" value="ECO:0007669"/>
    <property type="project" value="UniProtKB-KW"/>
</dbReference>
<feature type="domain" description="Intermembrane lipid transfer protein VPS13-like C-terminal" evidence="8">
    <location>
        <begin position="3083"/>
        <end position="3205"/>
    </location>
</feature>
<evidence type="ECO:0000259" key="6">
    <source>
        <dbReference type="Pfam" id="PF25033"/>
    </source>
</evidence>
<dbReference type="InterPro" id="IPR026847">
    <property type="entry name" value="VPS13"/>
</dbReference>
<evidence type="ECO:0000256" key="2">
    <source>
        <dbReference type="ARBA" id="ARBA00022448"/>
    </source>
</evidence>
<proteinExistence type="inferred from homology"/>
<dbReference type="InterPro" id="IPR056748">
    <property type="entry name" value="VPS13-like_C"/>
</dbReference>